<dbReference type="Proteomes" id="UP001589610">
    <property type="component" value="Unassembled WGS sequence"/>
</dbReference>
<reference evidence="8 9" key="1">
    <citation type="submission" date="2024-09" db="EMBL/GenBank/DDBJ databases">
        <authorList>
            <person name="Sun Q."/>
            <person name="Mori K."/>
        </authorList>
    </citation>
    <scope>NUCLEOTIDE SEQUENCE [LARGE SCALE GENOMIC DNA]</scope>
    <source>
        <strain evidence="8 9">JCM 3028</strain>
    </source>
</reference>
<dbReference type="EMBL" id="JBHMBS010000025">
    <property type="protein sequence ID" value="MFB9680655.1"/>
    <property type="molecule type" value="Genomic_DNA"/>
</dbReference>
<keyword evidence="4 7" id="KW-0472">Membrane</keyword>
<dbReference type="Pfam" id="PF02618">
    <property type="entry name" value="YceG"/>
    <property type="match status" value="1"/>
</dbReference>
<evidence type="ECO:0000313" key="9">
    <source>
        <dbReference type="Proteomes" id="UP001589610"/>
    </source>
</evidence>
<evidence type="ECO:0000256" key="3">
    <source>
        <dbReference type="ARBA" id="ARBA00022989"/>
    </source>
</evidence>
<dbReference type="Gene3D" id="3.30.1490.480">
    <property type="entry name" value="Endolytic murein transglycosylase"/>
    <property type="match status" value="1"/>
</dbReference>
<gene>
    <name evidence="7 8" type="primary">mltG</name>
    <name evidence="8" type="ORF">ACFFRH_34705</name>
</gene>
<keyword evidence="2 7" id="KW-0812">Transmembrane</keyword>
<comment type="similarity">
    <text evidence="7">Belongs to the transglycosylase MltG family.</text>
</comment>
<proteinExistence type="inferred from homology"/>
<sequence length="345" mass="37469">MSRLRPVWLWVAGTSVLAAATGTAGFLVIRPYLVPADFEGPGSGTVVVEIPRGASAAQIGLVLADAGVVASARAFVTAAKEQARTGDLPPGRFRLRKGMAALSALGMLAAPGARVVRTVTVPEGLRLPELLDLLAEETGMRRADLVRAAADGRALGLPRYAGSAEGFLFPATYEIEPDTTAPALLAAMVERYKQVAAQLNLRKRAVKRGLSLREAVTVASIVQAEGGRDPDYPKIARVIYNRIRARTPLQLDATVLYAQGRRTLEVSERDTEVRSPYNTYLKPGLPPGPIANPGEKALIAALQPDQGDWFWFVTTNPEHRITKFTDKESEFVRYREQLNRYLGKR</sequence>
<dbReference type="NCBIfam" id="TIGR00247">
    <property type="entry name" value="endolytic transglycosylase MltG"/>
    <property type="match status" value="1"/>
</dbReference>
<comment type="function">
    <text evidence="7">Functions as a peptidoglycan terminase that cleaves nascent peptidoglycan strands endolytically to terminate their elongation.</text>
</comment>
<dbReference type="PANTHER" id="PTHR30518:SF2">
    <property type="entry name" value="ENDOLYTIC MUREIN TRANSGLYCOSYLASE"/>
    <property type="match status" value="1"/>
</dbReference>
<dbReference type="PANTHER" id="PTHR30518">
    <property type="entry name" value="ENDOLYTIC MUREIN TRANSGLYCOSYLASE"/>
    <property type="match status" value="1"/>
</dbReference>
<keyword evidence="9" id="KW-1185">Reference proteome</keyword>
<dbReference type="RefSeq" id="WP_386161629.1">
    <property type="nucleotide sequence ID" value="NZ_JBHMBS010000025.1"/>
</dbReference>
<dbReference type="InterPro" id="IPR003770">
    <property type="entry name" value="MLTG-like"/>
</dbReference>
<protein>
    <recommendedName>
        <fullName evidence="7">Endolytic murein transglycosylase</fullName>
        <ecNumber evidence="7">4.2.2.29</ecNumber>
    </recommendedName>
    <alternativeName>
        <fullName evidence="7">Peptidoglycan lytic transglycosylase</fullName>
    </alternativeName>
    <alternativeName>
        <fullName evidence="7">Peptidoglycan polymerization terminase</fullName>
    </alternativeName>
</protein>
<evidence type="ECO:0000256" key="6">
    <source>
        <dbReference type="ARBA" id="ARBA00023316"/>
    </source>
</evidence>
<organism evidence="8 9">
    <name type="scientific">Streptosporangium vulgare</name>
    <dbReference type="NCBI Taxonomy" id="46190"/>
    <lineage>
        <taxon>Bacteria</taxon>
        <taxon>Bacillati</taxon>
        <taxon>Actinomycetota</taxon>
        <taxon>Actinomycetes</taxon>
        <taxon>Streptosporangiales</taxon>
        <taxon>Streptosporangiaceae</taxon>
        <taxon>Streptosporangium</taxon>
    </lineage>
</organism>
<evidence type="ECO:0000256" key="4">
    <source>
        <dbReference type="ARBA" id="ARBA00023136"/>
    </source>
</evidence>
<evidence type="ECO:0000256" key="5">
    <source>
        <dbReference type="ARBA" id="ARBA00023239"/>
    </source>
</evidence>
<keyword evidence="5 7" id="KW-0456">Lyase</keyword>
<comment type="subcellular location">
    <subcellularLocation>
        <location evidence="7">Cell membrane</location>
        <topology evidence="7">Single-pass membrane protein</topology>
    </subcellularLocation>
</comment>
<evidence type="ECO:0000256" key="2">
    <source>
        <dbReference type="ARBA" id="ARBA00022692"/>
    </source>
</evidence>
<keyword evidence="1 7" id="KW-1003">Cell membrane</keyword>
<evidence type="ECO:0000313" key="8">
    <source>
        <dbReference type="EMBL" id="MFB9680655.1"/>
    </source>
</evidence>
<dbReference type="EC" id="4.2.2.29" evidence="7"/>
<dbReference type="HAMAP" id="MF_02065">
    <property type="entry name" value="MltG"/>
    <property type="match status" value="1"/>
</dbReference>
<accession>A0ABV5TQC5</accession>
<comment type="caution">
    <text evidence="8">The sequence shown here is derived from an EMBL/GenBank/DDBJ whole genome shotgun (WGS) entry which is preliminary data.</text>
</comment>
<comment type="catalytic activity">
    <reaction evidence="7">
        <text>a peptidoglycan chain = a peptidoglycan chain with N-acetyl-1,6-anhydromuramyl-[peptide] at the reducing end + a peptidoglycan chain with N-acetylglucosamine at the non-reducing end.</text>
        <dbReference type="EC" id="4.2.2.29"/>
    </reaction>
</comment>
<name>A0ABV5TQC5_9ACTN</name>
<evidence type="ECO:0000256" key="7">
    <source>
        <dbReference type="HAMAP-Rule" id="MF_02065"/>
    </source>
</evidence>
<evidence type="ECO:0000256" key="1">
    <source>
        <dbReference type="ARBA" id="ARBA00022475"/>
    </source>
</evidence>
<keyword evidence="6 7" id="KW-0961">Cell wall biogenesis/degradation</keyword>
<feature type="site" description="Important for catalytic activity" evidence="7">
    <location>
        <position position="225"/>
    </location>
</feature>
<keyword evidence="3 7" id="KW-1133">Transmembrane helix</keyword>
<feature type="transmembrane region" description="Helical" evidence="7">
    <location>
        <begin position="7"/>
        <end position="29"/>
    </location>
</feature>